<dbReference type="STRING" id="470145.BACCOP_00370"/>
<dbReference type="PROSITE" id="PS51257">
    <property type="entry name" value="PROKAR_LIPOPROTEIN"/>
    <property type="match status" value="1"/>
</dbReference>
<reference evidence="1 2" key="1">
    <citation type="submission" date="2008-04" db="EMBL/GenBank/DDBJ databases">
        <title>Draft genome sequence of Bacteroides coprocola (DSM 17136).</title>
        <authorList>
            <person name="Sudarsanam P."/>
            <person name="Ley R."/>
            <person name="Guruge J."/>
            <person name="Turnbaugh P.J."/>
            <person name="Mahowald M."/>
            <person name="Liep D."/>
            <person name="Gordon J."/>
        </authorList>
    </citation>
    <scope>NUCLEOTIDE SEQUENCE [LARGE SCALE GENOMIC DNA]</scope>
    <source>
        <strain evidence="1 2">DSM 17136</strain>
    </source>
</reference>
<evidence type="ECO:0000313" key="1">
    <source>
        <dbReference type="EMBL" id="EDV02509.1"/>
    </source>
</evidence>
<dbReference type="InterPro" id="IPR011990">
    <property type="entry name" value="TPR-like_helical_dom_sf"/>
</dbReference>
<gene>
    <name evidence="1" type="ORF">BACCOP_00370</name>
</gene>
<protein>
    <recommendedName>
        <fullName evidence="3">SusD/RagB family nutrient-binding outer membrane lipoprotein</fullName>
    </recommendedName>
</protein>
<dbReference type="AlphaFoldDB" id="B3JES7"/>
<dbReference type="EMBL" id="ABIY02000047">
    <property type="protein sequence ID" value="EDV02509.1"/>
    <property type="molecule type" value="Genomic_DNA"/>
</dbReference>
<dbReference type="Proteomes" id="UP000003146">
    <property type="component" value="Unassembled WGS sequence"/>
</dbReference>
<dbReference type="InterPro" id="IPR024302">
    <property type="entry name" value="SusD-like"/>
</dbReference>
<proteinExistence type="predicted"/>
<name>B3JES7_9BACT</name>
<dbReference type="HOGENOM" id="CLU_025928_0_0_10"/>
<organism evidence="1 2">
    <name type="scientific">Phocaeicola coprocola DSM 17136</name>
    <dbReference type="NCBI Taxonomy" id="470145"/>
    <lineage>
        <taxon>Bacteria</taxon>
        <taxon>Pseudomonadati</taxon>
        <taxon>Bacteroidota</taxon>
        <taxon>Bacteroidia</taxon>
        <taxon>Bacteroidales</taxon>
        <taxon>Bacteroidaceae</taxon>
        <taxon>Phocaeicola</taxon>
    </lineage>
</organism>
<evidence type="ECO:0000313" key="2">
    <source>
        <dbReference type="Proteomes" id="UP000003146"/>
    </source>
</evidence>
<dbReference type="Gene3D" id="1.25.40.390">
    <property type="match status" value="2"/>
</dbReference>
<reference evidence="1 2" key="2">
    <citation type="submission" date="2008-04" db="EMBL/GenBank/DDBJ databases">
        <authorList>
            <person name="Fulton L."/>
            <person name="Clifton S."/>
            <person name="Fulton B."/>
            <person name="Xu J."/>
            <person name="Minx P."/>
            <person name="Pepin K.H."/>
            <person name="Johnson M."/>
            <person name="Thiruvilangam P."/>
            <person name="Bhonagiri V."/>
            <person name="Nash W.E."/>
            <person name="Mardis E.R."/>
            <person name="Wilson R.K."/>
        </authorList>
    </citation>
    <scope>NUCLEOTIDE SEQUENCE [LARGE SCALE GENOMIC DNA]</scope>
    <source>
        <strain evidence="1 2">DSM 17136</strain>
    </source>
</reference>
<sequence>MVSKGLKEMIIMKDIKTIILGLGACTALFSCSDFDEVNTSPITATIEYVKPQFALNNSIAQAKMDPGVSERIVVYNWGSAARVIGEMSFLNVGRYSDDYTSSYYYPCICNSIKNATLAINTADQQLASGTATAHEQKFFPNVKQFARIWRAYLISEFTDNFGPYAIEGFMGENPVFNSEKEVYAFILKELKEASEAIDTSVEAEGDEGSCDTFGNNFNATKWKKLANSLRMRYAMRLSVVDPATARSEFSAAAEGLNVITTQDEIFAVPENNGWDNLTGVFTRSFDDQVLSSTVANLLTNLGGVKVADMYPRLASNVKPANYLGIRYNRHYVANTDNPTKQYWMDGIPENLDPRALKIFCLPDDAEAENYIDKYLDKSAKDFALLAVDESGKPIPSAEKQDRIAIDATKCWNGYPAGTRATWSSTVSYNELVSNGYGPGCTLPMLGSDYCSGKARIYFAPWESYFLLAEAAEYGWISNITPKEAYELGIRSSFEYFGVSEYADQYINSTTRNRLGTSVAFDDTVEPTSEVMTYRDGYTNTDQIQEVVYNYPTASKTLYGKAMNDHLTKIITQKYIAQMPYQVLEIWNDHRRLGLPFFEIPANESDLIGSDMVNVLKKDSWKNGQQWDFYPQRMRYPTTLDNADPENYQKAVELLGGSDVIITPLWWSLGSNQK</sequence>
<dbReference type="SUPFAM" id="SSF48452">
    <property type="entry name" value="TPR-like"/>
    <property type="match status" value="1"/>
</dbReference>
<dbReference type="Pfam" id="PF12741">
    <property type="entry name" value="SusD-like"/>
    <property type="match status" value="2"/>
</dbReference>
<evidence type="ECO:0008006" key="3">
    <source>
        <dbReference type="Google" id="ProtNLM"/>
    </source>
</evidence>
<accession>B3JES7</accession>
<comment type="caution">
    <text evidence="1">The sequence shown here is derived from an EMBL/GenBank/DDBJ whole genome shotgun (WGS) entry which is preliminary data.</text>
</comment>
<dbReference type="eggNOG" id="ENOG502Z8DZ">
    <property type="taxonomic scope" value="Bacteria"/>
</dbReference>